<evidence type="ECO:0000313" key="2">
    <source>
        <dbReference type="Proteomes" id="UP000184130"/>
    </source>
</evidence>
<dbReference type="Proteomes" id="UP000184130">
    <property type="component" value="Unassembled WGS sequence"/>
</dbReference>
<proteinExistence type="predicted"/>
<sequence>MEDIRSELFRKLKDENCFWSYDLSKMDDISDEALIEHVMLYLDIEDINKLFNIFRYKKVKRVWLDRVAPQGEMYRPYNILYAWYYFGAKRPEAYVKSIETRHINKILAA</sequence>
<protein>
    <submittedName>
        <fullName evidence="1">Uncharacterized protein</fullName>
    </submittedName>
</protein>
<dbReference type="EMBL" id="FRBD01000017">
    <property type="protein sequence ID" value="SHK95125.1"/>
    <property type="molecule type" value="Genomic_DNA"/>
</dbReference>
<gene>
    <name evidence="1" type="ORF">SAMN05216463_11761</name>
</gene>
<name>A0A1M6WNM0_XYLRU</name>
<accession>A0A1M6WNM0</accession>
<dbReference type="RefSeq" id="WP_073209678.1">
    <property type="nucleotide sequence ID" value="NZ_FRBD01000017.1"/>
</dbReference>
<dbReference type="AlphaFoldDB" id="A0A1M6WNM0"/>
<reference evidence="1 2" key="1">
    <citation type="submission" date="2016-11" db="EMBL/GenBank/DDBJ databases">
        <authorList>
            <person name="Jaros S."/>
            <person name="Januszkiewicz K."/>
            <person name="Wedrychowicz H."/>
        </authorList>
    </citation>
    <scope>NUCLEOTIDE SEQUENCE [LARGE SCALE GENOMIC DNA]</scope>
    <source>
        <strain evidence="1 2">KHT3</strain>
    </source>
</reference>
<evidence type="ECO:0000313" key="1">
    <source>
        <dbReference type="EMBL" id="SHK95125.1"/>
    </source>
</evidence>
<organism evidence="1 2">
    <name type="scientific">Xylanibacter ruminicola</name>
    <name type="common">Prevotella ruminicola</name>
    <dbReference type="NCBI Taxonomy" id="839"/>
    <lineage>
        <taxon>Bacteria</taxon>
        <taxon>Pseudomonadati</taxon>
        <taxon>Bacteroidota</taxon>
        <taxon>Bacteroidia</taxon>
        <taxon>Bacteroidales</taxon>
        <taxon>Prevotellaceae</taxon>
        <taxon>Xylanibacter</taxon>
    </lineage>
</organism>